<name>A0ABT5PC63_9PSED</name>
<dbReference type="PANTHER" id="PTHR35894:SF1">
    <property type="entry name" value="PHOSPHORIBULOKINASE _ URIDINE KINASE FAMILY"/>
    <property type="match status" value="1"/>
</dbReference>
<reference evidence="1 2" key="1">
    <citation type="submission" date="2022-05" db="EMBL/GenBank/DDBJ databases">
        <title>Novel Pseudomonas spp. Isolated from a Rainbow Trout Aquaculture Facility.</title>
        <authorList>
            <person name="Testerman T."/>
            <person name="Graf J."/>
        </authorList>
    </citation>
    <scope>NUCLEOTIDE SEQUENCE [LARGE SCALE GENOMIC DNA]</scope>
    <source>
        <strain evidence="1 2">ID1025</strain>
    </source>
</reference>
<gene>
    <name evidence="1" type="ORF">M5G17_19685</name>
</gene>
<accession>A0ABT5PC63</accession>
<proteinExistence type="predicted"/>
<dbReference type="Gene3D" id="3.40.50.300">
    <property type="entry name" value="P-loop containing nucleotide triphosphate hydrolases"/>
    <property type="match status" value="1"/>
</dbReference>
<dbReference type="SUPFAM" id="SSF52540">
    <property type="entry name" value="P-loop containing nucleoside triphosphate hydrolases"/>
    <property type="match status" value="1"/>
</dbReference>
<organism evidence="1 2">
    <name type="scientific">Pseudomonas rubra</name>
    <dbReference type="NCBI Taxonomy" id="2942627"/>
    <lineage>
        <taxon>Bacteria</taxon>
        <taxon>Pseudomonadati</taxon>
        <taxon>Pseudomonadota</taxon>
        <taxon>Gammaproteobacteria</taxon>
        <taxon>Pseudomonadales</taxon>
        <taxon>Pseudomonadaceae</taxon>
        <taxon>Pseudomonas</taxon>
    </lineage>
</organism>
<evidence type="ECO:0000313" key="2">
    <source>
        <dbReference type="Proteomes" id="UP001148184"/>
    </source>
</evidence>
<dbReference type="InterPro" id="IPR008868">
    <property type="entry name" value="TniB"/>
</dbReference>
<dbReference type="InterPro" id="IPR052026">
    <property type="entry name" value="ExeA_AAA_ATPase_DNA-bind"/>
</dbReference>
<dbReference type="PANTHER" id="PTHR35894">
    <property type="entry name" value="GENERAL SECRETION PATHWAY PROTEIN A-RELATED"/>
    <property type="match status" value="1"/>
</dbReference>
<protein>
    <submittedName>
        <fullName evidence="1">TniB family NTP-binding protein</fullName>
    </submittedName>
</protein>
<dbReference type="Proteomes" id="UP001148184">
    <property type="component" value="Unassembled WGS sequence"/>
</dbReference>
<sequence length="279" mass="31447">MKHDFSGDDGATEERIRNIHKDVWIECPQAGRIINSIIALSQVPKRTTAPCMLVYGDGGSGKTAIVNQFKKMNRGLGSPFAFLSLAENPNNLNYKQLILESLGVPMRLAEKRGMLSQEVAGFIQSREIRVLVIDEFHDLLLVPRNEQLKNLSLQKGLSGDPFNLSVIGFGTRAAKNALSSDVQLNRRYHTVELKPWGINHDFRNFLATLEKKVSLKNDSLLYQEDMVRLIHYHSKGLMDNVLRIVKSAAIYAVITGEERITKELIEKAVLDPWGYKSMK</sequence>
<dbReference type="Pfam" id="PF05621">
    <property type="entry name" value="TniB"/>
    <property type="match status" value="1"/>
</dbReference>
<evidence type="ECO:0000313" key="1">
    <source>
        <dbReference type="EMBL" id="MDD1015901.1"/>
    </source>
</evidence>
<dbReference type="EMBL" id="JAMDGZ010000045">
    <property type="protein sequence ID" value="MDD1015901.1"/>
    <property type="molecule type" value="Genomic_DNA"/>
</dbReference>
<comment type="caution">
    <text evidence="1">The sequence shown here is derived from an EMBL/GenBank/DDBJ whole genome shotgun (WGS) entry which is preliminary data.</text>
</comment>
<dbReference type="RefSeq" id="WP_273894592.1">
    <property type="nucleotide sequence ID" value="NZ_JAMDGP010000075.1"/>
</dbReference>
<dbReference type="InterPro" id="IPR027417">
    <property type="entry name" value="P-loop_NTPase"/>
</dbReference>
<keyword evidence="2" id="KW-1185">Reference proteome</keyword>